<reference evidence="2" key="1">
    <citation type="submission" date="2022-11" db="UniProtKB">
        <authorList>
            <consortium name="WormBaseParasite"/>
        </authorList>
    </citation>
    <scope>IDENTIFICATION</scope>
</reference>
<accession>A0AC34RPC2</accession>
<protein>
    <submittedName>
        <fullName evidence="2">Cyclin N-terminal domain-containing protein</fullName>
    </submittedName>
</protein>
<evidence type="ECO:0000313" key="2">
    <source>
        <dbReference type="WBParaSite" id="JU765_v2.g8775.t1"/>
    </source>
</evidence>
<evidence type="ECO:0000313" key="1">
    <source>
        <dbReference type="Proteomes" id="UP000887576"/>
    </source>
</evidence>
<sequence length="347" mass="39496">MSINRSYFQHSLPGTQLNQNCFSYRPIVALADATRSMQSFNQRLDGSGGARYADVRSLSSRSSSTSSEVEILLNQPQKRFVRIKDDKVIYGVKGDTIKKMLDTEELLLPNFDVIRKLQTEINMEHRRNAIKCLEQPCFDHKREVIIPLAVNLLDRTLSTIFVPIKCLPALACACLLIAGKVKSPTPFCVKEILCYFTNSLMEEDVIEWEIRLTSVLKWKFLVPTAFEFLDQIIVRCGEIHKIQPSFFRICCKLQEGKISFFAFSTFSDENLASLRPSCQAVLCAGFAAHQSNSQNLYCSIELLGTALFGIPCQVFQEGVNRLAMLFLNRNLPTFEYHTNIFRVISIY</sequence>
<dbReference type="Proteomes" id="UP000887576">
    <property type="component" value="Unplaced"/>
</dbReference>
<dbReference type="WBParaSite" id="JU765_v2.g8775.t1">
    <property type="protein sequence ID" value="JU765_v2.g8775.t1"/>
    <property type="gene ID" value="JU765_v2.g8775"/>
</dbReference>
<name>A0AC34RPC2_9BILA</name>
<organism evidence="1 2">
    <name type="scientific">Panagrolaimus sp. JU765</name>
    <dbReference type="NCBI Taxonomy" id="591449"/>
    <lineage>
        <taxon>Eukaryota</taxon>
        <taxon>Metazoa</taxon>
        <taxon>Ecdysozoa</taxon>
        <taxon>Nematoda</taxon>
        <taxon>Chromadorea</taxon>
        <taxon>Rhabditida</taxon>
        <taxon>Tylenchina</taxon>
        <taxon>Panagrolaimomorpha</taxon>
        <taxon>Panagrolaimoidea</taxon>
        <taxon>Panagrolaimidae</taxon>
        <taxon>Panagrolaimus</taxon>
    </lineage>
</organism>
<proteinExistence type="predicted"/>